<reference evidence="1" key="1">
    <citation type="submission" date="2021-06" db="EMBL/GenBank/DDBJ databases">
        <authorList>
            <person name="Kallberg Y."/>
            <person name="Tangrot J."/>
            <person name="Rosling A."/>
        </authorList>
    </citation>
    <scope>NUCLEOTIDE SEQUENCE</scope>
    <source>
        <strain evidence="1">IN212</strain>
    </source>
</reference>
<gene>
    <name evidence="1" type="ORF">RFULGI_LOCUS19152</name>
</gene>
<sequence>QKGQLFNLISKECHYIEKIKVSVWHEDEGIALADLIRSQKKLKKFSLINSNIFASFPIQALMSQKRLNSVTFEDMHRNRKL</sequence>
<dbReference type="OrthoDB" id="2333987at2759"/>
<feature type="non-terminal residue" evidence="1">
    <location>
        <position position="1"/>
    </location>
</feature>
<organism evidence="1 2">
    <name type="scientific">Racocetra fulgida</name>
    <dbReference type="NCBI Taxonomy" id="60492"/>
    <lineage>
        <taxon>Eukaryota</taxon>
        <taxon>Fungi</taxon>
        <taxon>Fungi incertae sedis</taxon>
        <taxon>Mucoromycota</taxon>
        <taxon>Glomeromycotina</taxon>
        <taxon>Glomeromycetes</taxon>
        <taxon>Diversisporales</taxon>
        <taxon>Gigasporaceae</taxon>
        <taxon>Racocetra</taxon>
    </lineage>
</organism>
<protein>
    <submittedName>
        <fullName evidence="1">7730_t:CDS:1</fullName>
    </submittedName>
</protein>
<comment type="caution">
    <text evidence="1">The sequence shown here is derived from an EMBL/GenBank/DDBJ whole genome shotgun (WGS) entry which is preliminary data.</text>
</comment>
<keyword evidence="2" id="KW-1185">Reference proteome</keyword>
<evidence type="ECO:0000313" key="2">
    <source>
        <dbReference type="Proteomes" id="UP000789396"/>
    </source>
</evidence>
<dbReference type="Proteomes" id="UP000789396">
    <property type="component" value="Unassembled WGS sequence"/>
</dbReference>
<evidence type="ECO:0000313" key="1">
    <source>
        <dbReference type="EMBL" id="CAG8814931.1"/>
    </source>
</evidence>
<proteinExistence type="predicted"/>
<feature type="non-terminal residue" evidence="1">
    <location>
        <position position="81"/>
    </location>
</feature>
<accession>A0A9N9K887</accession>
<dbReference type="AlphaFoldDB" id="A0A9N9K887"/>
<name>A0A9N9K887_9GLOM</name>
<dbReference type="EMBL" id="CAJVPZ010090545">
    <property type="protein sequence ID" value="CAG8814931.1"/>
    <property type="molecule type" value="Genomic_DNA"/>
</dbReference>